<comment type="caution">
    <text evidence="2">The sequence shown here is derived from an EMBL/GenBank/DDBJ whole genome shotgun (WGS) entry which is preliminary data.</text>
</comment>
<evidence type="ECO:0000313" key="2">
    <source>
        <dbReference type="EMBL" id="OGI85810.1"/>
    </source>
</evidence>
<evidence type="ECO:0000256" key="1">
    <source>
        <dbReference type="ARBA" id="ARBA00022490"/>
    </source>
</evidence>
<dbReference type="NCBIfam" id="TIGR01826">
    <property type="entry name" value="CofD_related"/>
    <property type="match status" value="1"/>
</dbReference>
<dbReference type="CDD" id="cd07187">
    <property type="entry name" value="YvcK_like"/>
    <property type="match status" value="1"/>
</dbReference>
<name>A0A1F6WVC0_9BACT</name>
<sequence length="278" mass="30202">MKRVVTIGGGTGSYRVLLGIKNISDISISAIASMADDGGSSGKLRKEFGVLPPGDIRQCLAALSANEKMHNFLKERCEDGHMAGNYFLAGLEKLTGSFEEGLKIATKFLQLKGVVIPVTLNNAKLNALLATGQKIEDENKISSIDLKIQDVNKIYFKNKVKLNPKAAEAIRKADYIIICPGDFYTSIAPNLIVGGFKKAIALSKAKIIAIENLGNKETDNYLNKLEGYLGKPIDNLIKGDKSLMSREKIVKEPGDTTKRSLIRHDSIKLAKAIAKIIS</sequence>
<organism evidence="2 3">
    <name type="scientific">Candidatus Nomurabacteria bacterium RIFCSPLOWO2_01_FULL_41_12</name>
    <dbReference type="NCBI Taxonomy" id="1801774"/>
    <lineage>
        <taxon>Bacteria</taxon>
        <taxon>Candidatus Nomuraibacteriota</taxon>
    </lineage>
</organism>
<dbReference type="PANTHER" id="PTHR30135:SF3">
    <property type="entry name" value="GLUCONEOGENESIS FACTOR-RELATED"/>
    <property type="match status" value="1"/>
</dbReference>
<reference evidence="2 3" key="1">
    <citation type="journal article" date="2016" name="Nat. Commun.">
        <title>Thousands of microbial genomes shed light on interconnected biogeochemical processes in an aquifer system.</title>
        <authorList>
            <person name="Anantharaman K."/>
            <person name="Brown C.T."/>
            <person name="Hug L.A."/>
            <person name="Sharon I."/>
            <person name="Castelle C.J."/>
            <person name="Probst A.J."/>
            <person name="Thomas B.C."/>
            <person name="Singh A."/>
            <person name="Wilkins M.J."/>
            <person name="Karaoz U."/>
            <person name="Brodie E.L."/>
            <person name="Williams K.H."/>
            <person name="Hubbard S.S."/>
            <person name="Banfield J.F."/>
        </authorList>
    </citation>
    <scope>NUCLEOTIDE SEQUENCE [LARGE SCALE GENOMIC DNA]</scope>
</reference>
<evidence type="ECO:0000313" key="3">
    <source>
        <dbReference type="Proteomes" id="UP000176187"/>
    </source>
</evidence>
<dbReference type="InterPro" id="IPR038136">
    <property type="entry name" value="CofD-like_dom_sf"/>
</dbReference>
<dbReference type="InterPro" id="IPR002882">
    <property type="entry name" value="CofD"/>
</dbReference>
<dbReference type="EMBL" id="MFUY01000022">
    <property type="protein sequence ID" value="OGI85810.1"/>
    <property type="molecule type" value="Genomic_DNA"/>
</dbReference>
<dbReference type="Pfam" id="PF01933">
    <property type="entry name" value="CofD"/>
    <property type="match status" value="1"/>
</dbReference>
<dbReference type="GO" id="GO:0043743">
    <property type="term" value="F:LPPG:FO 2-phospho-L-lactate transferase activity"/>
    <property type="evidence" value="ECO:0007669"/>
    <property type="project" value="InterPro"/>
</dbReference>
<dbReference type="AlphaFoldDB" id="A0A1F6WVC0"/>
<accession>A0A1F6WVC0</accession>
<dbReference type="Proteomes" id="UP000176187">
    <property type="component" value="Unassembled WGS sequence"/>
</dbReference>
<evidence type="ECO:0008006" key="4">
    <source>
        <dbReference type="Google" id="ProtNLM"/>
    </source>
</evidence>
<dbReference type="PANTHER" id="PTHR30135">
    <property type="entry name" value="UNCHARACTERIZED PROTEIN YVCK-RELATED"/>
    <property type="match status" value="1"/>
</dbReference>
<protein>
    <recommendedName>
        <fullName evidence="4">Gluconeogenesis factor</fullName>
    </recommendedName>
</protein>
<dbReference type="InterPro" id="IPR010119">
    <property type="entry name" value="Gluconeogen_factor"/>
</dbReference>
<gene>
    <name evidence="2" type="ORF">A3A05_03370</name>
</gene>
<dbReference type="SUPFAM" id="SSF142338">
    <property type="entry name" value="CofD-like"/>
    <property type="match status" value="1"/>
</dbReference>
<dbReference type="Gene3D" id="3.40.50.10680">
    <property type="entry name" value="CofD-like domains"/>
    <property type="match status" value="1"/>
</dbReference>
<proteinExistence type="predicted"/>
<dbReference type="STRING" id="1801774.A3A05_03370"/>
<keyword evidence="1" id="KW-0963">Cytoplasm</keyword>